<dbReference type="EMBL" id="LAZR01000099">
    <property type="protein sequence ID" value="KKN91885.1"/>
    <property type="molecule type" value="Genomic_DNA"/>
</dbReference>
<dbReference type="SUPFAM" id="SSF51735">
    <property type="entry name" value="NAD(P)-binding Rossmann-fold domains"/>
    <property type="match status" value="1"/>
</dbReference>
<gene>
    <name evidence="5" type="ORF">LCGC14_0213600</name>
</gene>
<dbReference type="InterPro" id="IPR045760">
    <property type="entry name" value="DAP_DH_C"/>
</dbReference>
<dbReference type="GO" id="GO:0009089">
    <property type="term" value="P:lysine biosynthetic process via diaminopimelate"/>
    <property type="evidence" value="ECO:0007669"/>
    <property type="project" value="InterPro"/>
</dbReference>
<comment type="caution">
    <text evidence="5">The sequence shown here is derived from an EMBL/GenBank/DDBJ whole genome shotgun (WGS) entry which is preliminary data.</text>
</comment>
<keyword evidence="1" id="KW-0521">NADP</keyword>
<protein>
    <submittedName>
        <fullName evidence="5">Uncharacterized protein</fullName>
    </submittedName>
</protein>
<dbReference type="GO" id="GO:0008839">
    <property type="term" value="F:4-hydroxy-tetrahydrodipicolinate reductase"/>
    <property type="evidence" value="ECO:0007669"/>
    <property type="project" value="InterPro"/>
</dbReference>
<dbReference type="InterPro" id="IPR000846">
    <property type="entry name" value="DapB_N"/>
</dbReference>
<evidence type="ECO:0000259" key="3">
    <source>
        <dbReference type="Pfam" id="PF01113"/>
    </source>
</evidence>
<feature type="domain" description="2,4-diaminopentanoate dehydrogenase C-terminal" evidence="4">
    <location>
        <begin position="134"/>
        <end position="347"/>
    </location>
</feature>
<accession>A0A0F9UFA5</accession>
<evidence type="ECO:0000256" key="1">
    <source>
        <dbReference type="ARBA" id="ARBA00022857"/>
    </source>
</evidence>
<name>A0A0F9UFA5_9ZZZZ</name>
<organism evidence="5">
    <name type="scientific">marine sediment metagenome</name>
    <dbReference type="NCBI Taxonomy" id="412755"/>
    <lineage>
        <taxon>unclassified sequences</taxon>
        <taxon>metagenomes</taxon>
        <taxon>ecological metagenomes</taxon>
    </lineage>
</organism>
<keyword evidence="2" id="KW-0560">Oxidoreductase</keyword>
<dbReference type="AlphaFoldDB" id="A0A0F9UFA5"/>
<evidence type="ECO:0000259" key="4">
    <source>
        <dbReference type="Pfam" id="PF19328"/>
    </source>
</evidence>
<dbReference type="Pfam" id="PF01113">
    <property type="entry name" value="DapB_N"/>
    <property type="match status" value="1"/>
</dbReference>
<sequence>MPLRVIVCYTGGVGSEVARLVLQNPAFELVGVLVHSSEKEGKDVGDIIGIGPVGLKATRDVDALLALQADVAAWHGLTWQPEVVARFLRAGTGVYSSIGGWHLPSAPEYHLLQSAAEEGGAALMAGGNIPGLISDVLPLFCTGYSTNIRMIKAFQRNFVPHYPSAVQLSQFVGIGQPVPDSTFDPQAELPEADKLWMWGIAQSARIVAQGLGIPMDDLRLTNKEYGRSPQDMVLQPSGLKVAKGTAAGVRWTFTAFSQGEPFYQLINEQTTRLDIGSDWRETEDTPNWRVVIEGSPSIRCEFSLLADHSGPDDVASLNAARAVNFLPRIAAAAPGWHTVLDVPAPIGSLATQIPERKIQ</sequence>
<evidence type="ECO:0000313" key="5">
    <source>
        <dbReference type="EMBL" id="KKN91885.1"/>
    </source>
</evidence>
<reference evidence="5" key="1">
    <citation type="journal article" date="2015" name="Nature">
        <title>Complex archaea that bridge the gap between prokaryotes and eukaryotes.</title>
        <authorList>
            <person name="Spang A."/>
            <person name="Saw J.H."/>
            <person name="Jorgensen S.L."/>
            <person name="Zaremba-Niedzwiedzka K."/>
            <person name="Martijn J."/>
            <person name="Lind A.E."/>
            <person name="van Eijk R."/>
            <person name="Schleper C."/>
            <person name="Guy L."/>
            <person name="Ettema T.J."/>
        </authorList>
    </citation>
    <scope>NUCLEOTIDE SEQUENCE</scope>
</reference>
<evidence type="ECO:0000256" key="2">
    <source>
        <dbReference type="ARBA" id="ARBA00023002"/>
    </source>
</evidence>
<feature type="domain" description="Dihydrodipicolinate reductase N-terminal" evidence="3">
    <location>
        <begin position="6"/>
        <end position="71"/>
    </location>
</feature>
<dbReference type="InterPro" id="IPR036291">
    <property type="entry name" value="NAD(P)-bd_dom_sf"/>
</dbReference>
<dbReference type="Gene3D" id="3.40.50.720">
    <property type="entry name" value="NAD(P)-binding Rossmann-like Domain"/>
    <property type="match status" value="1"/>
</dbReference>
<dbReference type="Pfam" id="PF19328">
    <property type="entry name" value="DAP_DH_C"/>
    <property type="match status" value="1"/>
</dbReference>
<proteinExistence type="predicted"/>